<accession>A0A3S0P897</accession>
<proteinExistence type="predicted"/>
<comment type="caution">
    <text evidence="1">The sequence shown here is derived from an EMBL/GenBank/DDBJ whole genome shotgun (WGS) entry which is preliminary data.</text>
</comment>
<gene>
    <name evidence="1" type="ORF">EK386_02285</name>
</gene>
<protein>
    <submittedName>
        <fullName evidence="1">dUTPase</fullName>
    </submittedName>
</protein>
<name>A0A3S0P897_9BACI</name>
<evidence type="ECO:0000313" key="1">
    <source>
        <dbReference type="EMBL" id="RUL56481.1"/>
    </source>
</evidence>
<dbReference type="RefSeq" id="WP_126657398.1">
    <property type="nucleotide sequence ID" value="NZ_RYYR01000002.1"/>
</dbReference>
<dbReference type="Proteomes" id="UP000287910">
    <property type="component" value="Unassembled WGS sequence"/>
</dbReference>
<dbReference type="Pfam" id="PF08761">
    <property type="entry name" value="dUTPase_2"/>
    <property type="match status" value="1"/>
</dbReference>
<dbReference type="SUPFAM" id="SSF101386">
    <property type="entry name" value="all-alpha NTP pyrophosphatases"/>
    <property type="match status" value="1"/>
</dbReference>
<evidence type="ECO:0000313" key="2">
    <source>
        <dbReference type="Proteomes" id="UP000287910"/>
    </source>
</evidence>
<dbReference type="AlphaFoldDB" id="A0A3S0P897"/>
<reference evidence="1 2" key="1">
    <citation type="submission" date="2018-12" db="EMBL/GenBank/DDBJ databases">
        <title>Lysinibacillus antri sp. nov., isolated from a cave soil.</title>
        <authorList>
            <person name="Narsing Rao M.P."/>
            <person name="Zhang H."/>
            <person name="Dong Z.-Y."/>
            <person name="Niu X.-K."/>
            <person name="Zhang K."/>
            <person name="Fang B.-Z."/>
            <person name="Kang Y.-Q."/>
            <person name="Xiao M."/>
            <person name="Li W.-J."/>
        </authorList>
    </citation>
    <scope>NUCLEOTIDE SEQUENCE [LARGE SCALE GENOMIC DNA]</scope>
    <source>
        <strain evidence="1 2">SYSU K30002</strain>
    </source>
</reference>
<dbReference type="PIRSF" id="PIRSF030140">
    <property type="entry name" value="UCP030140"/>
    <property type="match status" value="1"/>
</dbReference>
<dbReference type="CDD" id="cd11527">
    <property type="entry name" value="NTP-PPase_dUTPase"/>
    <property type="match status" value="1"/>
</dbReference>
<dbReference type="InterPro" id="IPR014871">
    <property type="entry name" value="dUTPase/dCTP_pyrophosphatase"/>
</dbReference>
<keyword evidence="2" id="KW-1185">Reference proteome</keyword>
<dbReference type="EMBL" id="RYYR01000002">
    <property type="protein sequence ID" value="RUL56481.1"/>
    <property type="molecule type" value="Genomic_DNA"/>
</dbReference>
<organism evidence="1 2">
    <name type="scientific">Lysinibacillus antri</name>
    <dbReference type="NCBI Taxonomy" id="2498145"/>
    <lineage>
        <taxon>Bacteria</taxon>
        <taxon>Bacillati</taxon>
        <taxon>Bacillota</taxon>
        <taxon>Bacilli</taxon>
        <taxon>Bacillales</taxon>
        <taxon>Bacillaceae</taxon>
        <taxon>Lysinibacillus</taxon>
    </lineage>
</organism>
<dbReference type="Gene3D" id="1.10.4010.10">
    <property type="entry name" value="Type II deoxyuridine triphosphatase"/>
    <property type="match status" value="1"/>
</dbReference>
<sequence length="172" mass="19979">MELQKLFKAQRVLDEHIVNTQGLKDVPLNNMILALIVELGEMSNEWQGFKHWKVNKQSKPGLRGEIADVLSFLLAIGNMVHHRKGLESICIFEKESIERNQYCIYDSITDQIIALISDFTDLWNYGEIDEGYSVVMTRFAVLTEMLGFTWDEIEAAYFEKNSENHRRQNTGY</sequence>
<dbReference type="InterPro" id="IPR016947">
    <property type="entry name" value="UCP030140"/>
</dbReference>